<evidence type="ECO:0000313" key="2">
    <source>
        <dbReference type="Proteomes" id="UP000652219"/>
    </source>
</evidence>
<accession>A0A8H6J817</accession>
<reference evidence="1 2" key="1">
    <citation type="journal article" date="2020" name="Phytopathology">
        <title>Genome Sequence Resources of Colletotrichum truncatum, C. plurivorum, C. musicola, and C. sojae: Four Species Pathogenic to Soybean (Glycine max).</title>
        <authorList>
            <person name="Rogerio F."/>
            <person name="Boufleur T.R."/>
            <person name="Ciampi-Guillardi M."/>
            <person name="Sukno S.A."/>
            <person name="Thon M.R."/>
            <person name="Massola Junior N.S."/>
            <person name="Baroncelli R."/>
        </authorList>
    </citation>
    <scope>NUCLEOTIDE SEQUENCE [LARGE SCALE GENOMIC DNA]</scope>
    <source>
        <strain evidence="1 2">LFN0009</strain>
    </source>
</reference>
<dbReference type="AlphaFoldDB" id="A0A8H6J817"/>
<dbReference type="PANTHER" id="PTHR47685">
    <property type="entry name" value="MAGNESIUM TRANSPORT PROTEIN CORA"/>
    <property type="match status" value="1"/>
</dbReference>
<evidence type="ECO:0000313" key="1">
    <source>
        <dbReference type="EMBL" id="KAF6808018.1"/>
    </source>
</evidence>
<sequence length="490" mass="55971">MPNWRERVGRVPIYIHDFTSEGPIPTHGFNLDRLDLHDAVAEAARDKAEGTSFRWIHLPLNDIDFAEACVRELLGESKHRYQEYQQDFSLFLPYLNVEHFENVFRKMSDSDAPTGDAEKDRTYYNGSEWEILKTFDPAEPQTTHGRKPLGLYSDPVANNIQRNAGQTLLKWTGNPDRMPFDGWSRPKPDSRLLMVDQAWIWVFGEDTLVSCFPYHDVQPLGSYDDALMAFLDGFLSFQDGLTEGQREDTLHRLRDLECEVYEAFEPSSIDIMSSSMVIGKLRLCKNPVDLASYLATYSIVAFSTGTGSDVTDILSIYQWAAKYQASRYADKLHDFYAREASGELQEVPNKESKELLLIFEVMRMQDDLGMLQSLLETQGRIVASIRQSFSELGPIRDTEFLPDELDADLLLDRAQRGFESWWRGVEQLSRKTSQTHSALLNLLDLDQKTASLREARASTKQGQAVMLFTVVTIIFVRQATKPPYLASLCR</sequence>
<dbReference type="PANTHER" id="PTHR47685:SF1">
    <property type="entry name" value="MAGNESIUM TRANSPORT PROTEIN CORA"/>
    <property type="match status" value="1"/>
</dbReference>
<proteinExistence type="predicted"/>
<dbReference type="EMBL" id="WIGN01000125">
    <property type="protein sequence ID" value="KAF6808018.1"/>
    <property type="molecule type" value="Genomic_DNA"/>
</dbReference>
<protein>
    <submittedName>
        <fullName evidence="1">Ankyrin repeat protein</fullName>
    </submittedName>
</protein>
<name>A0A8H6J817_9PEZI</name>
<keyword evidence="2" id="KW-1185">Reference proteome</keyword>
<dbReference type="InterPro" id="IPR050829">
    <property type="entry name" value="CorA_MIT"/>
</dbReference>
<gene>
    <name evidence="1" type="ORF">CSOJ01_07786</name>
</gene>
<comment type="caution">
    <text evidence="1">The sequence shown here is derived from an EMBL/GenBank/DDBJ whole genome shotgun (WGS) entry which is preliminary data.</text>
</comment>
<organism evidence="1 2">
    <name type="scientific">Colletotrichum sojae</name>
    <dbReference type="NCBI Taxonomy" id="2175907"/>
    <lineage>
        <taxon>Eukaryota</taxon>
        <taxon>Fungi</taxon>
        <taxon>Dikarya</taxon>
        <taxon>Ascomycota</taxon>
        <taxon>Pezizomycotina</taxon>
        <taxon>Sordariomycetes</taxon>
        <taxon>Hypocreomycetidae</taxon>
        <taxon>Glomerellales</taxon>
        <taxon>Glomerellaceae</taxon>
        <taxon>Colletotrichum</taxon>
        <taxon>Colletotrichum orchidearum species complex</taxon>
    </lineage>
</organism>
<dbReference type="Proteomes" id="UP000652219">
    <property type="component" value="Unassembled WGS sequence"/>
</dbReference>